<dbReference type="AlphaFoldDB" id="A0A3A9KC34"/>
<gene>
    <name evidence="1" type="ORF">CR203_03970</name>
</gene>
<sequence length="94" mass="10891">MWLVTQISDSKQKGYFKNPTLLSKRYTGPLAANEYISFKLGKMLKHPVAQIELAKIKGKFGIVSIKKKDKSLTNWRSLSSRYNNVFNHVIRPHR</sequence>
<name>A0A3A9KC34_9BACI</name>
<reference evidence="1 2" key="1">
    <citation type="submission" date="2017-10" db="EMBL/GenBank/DDBJ databases">
        <title>Bacillus sp. nov., a halophilic bacterium isolated from a Keqin Lake.</title>
        <authorList>
            <person name="Wang H."/>
        </authorList>
    </citation>
    <scope>NUCLEOTIDE SEQUENCE [LARGE SCALE GENOMIC DNA]</scope>
    <source>
        <strain evidence="1 2">KCTC 13187</strain>
    </source>
</reference>
<dbReference type="Proteomes" id="UP000281498">
    <property type="component" value="Unassembled WGS sequence"/>
</dbReference>
<dbReference type="EMBL" id="PDOE01000001">
    <property type="protein sequence ID" value="RKL69198.1"/>
    <property type="molecule type" value="Genomic_DNA"/>
</dbReference>
<accession>A0A3A9KC34</accession>
<comment type="caution">
    <text evidence="1">The sequence shown here is derived from an EMBL/GenBank/DDBJ whole genome shotgun (WGS) entry which is preliminary data.</text>
</comment>
<keyword evidence="2" id="KW-1185">Reference proteome</keyword>
<organism evidence="1 2">
    <name type="scientific">Salipaludibacillus neizhouensis</name>
    <dbReference type="NCBI Taxonomy" id="885475"/>
    <lineage>
        <taxon>Bacteria</taxon>
        <taxon>Bacillati</taxon>
        <taxon>Bacillota</taxon>
        <taxon>Bacilli</taxon>
        <taxon>Bacillales</taxon>
        <taxon>Bacillaceae</taxon>
    </lineage>
</organism>
<proteinExistence type="predicted"/>
<evidence type="ECO:0000313" key="1">
    <source>
        <dbReference type="EMBL" id="RKL69198.1"/>
    </source>
</evidence>
<evidence type="ECO:0000313" key="2">
    <source>
        <dbReference type="Proteomes" id="UP000281498"/>
    </source>
</evidence>
<protein>
    <submittedName>
        <fullName evidence="1">Uncharacterized protein</fullName>
    </submittedName>
</protein>